<organism evidence="8 9">
    <name type="scientific">Methylobacterium nonmethylotrophicum</name>
    <dbReference type="NCBI Taxonomy" id="1141884"/>
    <lineage>
        <taxon>Bacteria</taxon>
        <taxon>Pseudomonadati</taxon>
        <taxon>Pseudomonadota</taxon>
        <taxon>Alphaproteobacteria</taxon>
        <taxon>Hyphomicrobiales</taxon>
        <taxon>Methylobacteriaceae</taxon>
        <taxon>Methylobacterium</taxon>
    </lineage>
</organism>
<evidence type="ECO:0000313" key="8">
    <source>
        <dbReference type="EMBL" id="TGE00604.1"/>
    </source>
</evidence>
<dbReference type="Gene3D" id="3.40.50.261">
    <property type="entry name" value="Succinyl-CoA synthetase domains"/>
    <property type="match status" value="1"/>
</dbReference>
<dbReference type="OrthoDB" id="9179at2"/>
<dbReference type="InterPro" id="IPR032263">
    <property type="entry name" value="Citrate-bd"/>
</dbReference>
<dbReference type="AlphaFoldDB" id="A0A4Z0NUK0"/>
<comment type="catalytic activity">
    <reaction evidence="5">
        <text>oxaloacetate + acetyl-CoA + ADP + phosphate = citrate + ATP + CoA</text>
        <dbReference type="Rhea" id="RHEA:21160"/>
        <dbReference type="ChEBI" id="CHEBI:16452"/>
        <dbReference type="ChEBI" id="CHEBI:16947"/>
        <dbReference type="ChEBI" id="CHEBI:30616"/>
        <dbReference type="ChEBI" id="CHEBI:43474"/>
        <dbReference type="ChEBI" id="CHEBI:57287"/>
        <dbReference type="ChEBI" id="CHEBI:57288"/>
        <dbReference type="ChEBI" id="CHEBI:456216"/>
        <dbReference type="EC" id="2.3.3.8"/>
    </reaction>
</comment>
<evidence type="ECO:0000313" key="9">
    <source>
        <dbReference type="Proteomes" id="UP000297535"/>
    </source>
</evidence>
<evidence type="ECO:0000259" key="7">
    <source>
        <dbReference type="Pfam" id="PF16114"/>
    </source>
</evidence>
<dbReference type="GO" id="GO:0006099">
    <property type="term" value="P:tricarboxylic acid cycle"/>
    <property type="evidence" value="ECO:0007669"/>
    <property type="project" value="UniProtKB-KW"/>
</dbReference>
<evidence type="ECO:0000256" key="2">
    <source>
        <dbReference type="ARBA" id="ARBA00022598"/>
    </source>
</evidence>
<proteinExistence type="predicted"/>
<accession>A0A4Z0NUK0</accession>
<dbReference type="InterPro" id="IPR016102">
    <property type="entry name" value="Succinyl-CoA_synth-like"/>
</dbReference>
<dbReference type="RefSeq" id="WP_135414069.1">
    <property type="nucleotide sequence ID" value="NZ_SRLB01000005.1"/>
</dbReference>
<dbReference type="GO" id="GO:0003878">
    <property type="term" value="F:ATP citrate synthase activity"/>
    <property type="evidence" value="ECO:0007669"/>
    <property type="project" value="UniProtKB-EC"/>
</dbReference>
<keyword evidence="9" id="KW-1185">Reference proteome</keyword>
<evidence type="ECO:0000259" key="6">
    <source>
        <dbReference type="Pfam" id="PF08442"/>
    </source>
</evidence>
<name>A0A4Z0NUK0_9HYPH</name>
<dbReference type="InterPro" id="IPR013650">
    <property type="entry name" value="ATP-grasp_succ-CoA_synth-type"/>
</dbReference>
<evidence type="ECO:0000256" key="3">
    <source>
        <dbReference type="ARBA" id="ARBA00022741"/>
    </source>
</evidence>
<evidence type="ECO:0000256" key="4">
    <source>
        <dbReference type="ARBA" id="ARBA00023315"/>
    </source>
</evidence>
<dbReference type="GO" id="GO:0004775">
    <property type="term" value="F:succinate-CoA ligase (ADP-forming) activity"/>
    <property type="evidence" value="ECO:0007669"/>
    <property type="project" value="TreeGrafter"/>
</dbReference>
<comment type="caution">
    <text evidence="8">The sequence shown here is derived from an EMBL/GenBank/DDBJ whole genome shotgun (WGS) entry which is preliminary data.</text>
</comment>
<keyword evidence="4" id="KW-0012">Acyltransferase</keyword>
<dbReference type="Pfam" id="PF16114">
    <property type="entry name" value="Citrate_bind"/>
    <property type="match status" value="1"/>
</dbReference>
<dbReference type="Pfam" id="PF08442">
    <property type="entry name" value="ATP-grasp_2"/>
    <property type="match status" value="1"/>
</dbReference>
<dbReference type="Proteomes" id="UP000297535">
    <property type="component" value="Unassembled WGS sequence"/>
</dbReference>
<dbReference type="GO" id="GO:0042709">
    <property type="term" value="C:succinate-CoA ligase complex"/>
    <property type="evidence" value="ECO:0007669"/>
    <property type="project" value="TreeGrafter"/>
</dbReference>
<dbReference type="PANTHER" id="PTHR11815:SF10">
    <property type="entry name" value="SUCCINATE--COA LIGASE [GDP-FORMING] SUBUNIT BETA, MITOCHONDRIAL"/>
    <property type="match status" value="1"/>
</dbReference>
<dbReference type="EMBL" id="SRLB01000005">
    <property type="protein sequence ID" value="TGE00604.1"/>
    <property type="molecule type" value="Genomic_DNA"/>
</dbReference>
<feature type="domain" description="ATP-citrate synthase citrate-binding" evidence="7">
    <location>
        <begin position="242"/>
        <end position="401"/>
    </location>
</feature>
<feature type="domain" description="ATP-grasp fold succinyl-CoA synthetase-type" evidence="6">
    <location>
        <begin position="48"/>
        <end position="197"/>
    </location>
</feature>
<reference evidence="8 9" key="1">
    <citation type="submission" date="2019-04" db="EMBL/GenBank/DDBJ databases">
        <authorList>
            <person name="Feng G."/>
            <person name="Zhu H."/>
        </authorList>
    </citation>
    <scope>NUCLEOTIDE SEQUENCE [LARGE SCALE GENOMIC DNA]</scope>
    <source>
        <strain evidence="8 9">6HR-1</strain>
    </source>
</reference>
<evidence type="ECO:0000256" key="5">
    <source>
        <dbReference type="ARBA" id="ARBA00047593"/>
    </source>
</evidence>
<dbReference type="Gene3D" id="3.30.470.20">
    <property type="entry name" value="ATP-grasp fold, B domain"/>
    <property type="match status" value="1"/>
</dbReference>
<protein>
    <submittedName>
        <fullName evidence="8">Carboxylate--amine ligase</fullName>
    </submittedName>
</protein>
<dbReference type="GO" id="GO:0000166">
    <property type="term" value="F:nucleotide binding"/>
    <property type="evidence" value="ECO:0007669"/>
    <property type="project" value="UniProtKB-KW"/>
</dbReference>
<keyword evidence="3" id="KW-0547">Nucleotide-binding</keyword>
<dbReference type="PANTHER" id="PTHR11815">
    <property type="entry name" value="SUCCINYL-COA SYNTHETASE BETA CHAIN"/>
    <property type="match status" value="1"/>
</dbReference>
<keyword evidence="2 8" id="KW-0436">Ligase</keyword>
<gene>
    <name evidence="8" type="ORF">EU555_07585</name>
</gene>
<sequence length="435" mass="47668">MQVTGMLHGAKLLHFAGFPTSEVLGPDASEEEIKGLIDRHGSVFVKPVFKGGVGKKGKAGLLGRAFDLRTALREKERLYFVEHRHGNAVAKANGVTFEGAVPAEHEVYFSISDSTRFRAPTMTLTHRGGIDIEELDKSEVAQVPFDPLTGLKAFVVANALSELNAPKALISPLVQQLPKLWELYHGFGMTTVELNPIRMRPDRNGRLTPVACDFKCGFDRDDPRWQRLGLPGHLFSVDYSDFEAEINQLRTYQGQSDVCIINASGTILAPTFGGGANSLVTEMLGDDAIISSDFGGNPPYEKMKEVARICFKHWLKQANVLFIIGGKSNNTDIFETFRAMADALREHVGRHGPTPLYIVAGRGGPNLIRGMGALRDTAEALGLPYRLFGFDSDMSEVVAYARKADQWMKQGGREAVARALTIGEPPRTDLKQAAE</sequence>
<keyword evidence="4" id="KW-0808">Transferase</keyword>
<keyword evidence="1" id="KW-0816">Tricarboxylic acid cycle</keyword>
<evidence type="ECO:0000256" key="1">
    <source>
        <dbReference type="ARBA" id="ARBA00022532"/>
    </source>
</evidence>
<dbReference type="SUPFAM" id="SSF56059">
    <property type="entry name" value="Glutathione synthetase ATP-binding domain-like"/>
    <property type="match status" value="1"/>
</dbReference>
<dbReference type="GO" id="GO:0006104">
    <property type="term" value="P:succinyl-CoA metabolic process"/>
    <property type="evidence" value="ECO:0007669"/>
    <property type="project" value="TreeGrafter"/>
</dbReference>